<evidence type="ECO:0000313" key="2">
    <source>
        <dbReference type="Proteomes" id="UP001652622"/>
    </source>
</evidence>
<dbReference type="KEGG" id="pgut:117676984"/>
<dbReference type="GO" id="GO:0051301">
    <property type="term" value="P:cell division"/>
    <property type="evidence" value="ECO:0007669"/>
    <property type="project" value="UniProtKB-KW"/>
</dbReference>
<feature type="region of interest" description="Disordered" evidence="1">
    <location>
        <begin position="435"/>
        <end position="470"/>
    </location>
</feature>
<reference evidence="3 4" key="1">
    <citation type="submission" date="2025-04" db="UniProtKB">
        <authorList>
            <consortium name="RefSeq"/>
        </authorList>
    </citation>
    <scope>IDENTIFICATION</scope>
    <source>
        <tissue evidence="3 4">Blood</tissue>
    </source>
</reference>
<feature type="region of interest" description="Disordered" evidence="1">
    <location>
        <begin position="292"/>
        <end position="352"/>
    </location>
</feature>
<dbReference type="OMA" id="FFTVDFA"/>
<dbReference type="GeneID" id="117676984"/>
<keyword evidence="3 4" id="KW-0132">Cell division</keyword>
<dbReference type="RefSeq" id="XP_034292728.1">
    <property type="nucleotide sequence ID" value="XM_034436837.1"/>
</dbReference>
<evidence type="ECO:0000256" key="1">
    <source>
        <dbReference type="SAM" id="MobiDB-lite"/>
    </source>
</evidence>
<protein>
    <submittedName>
        <fullName evidence="3 4">Cell division cycle-associated protein 2</fullName>
    </submittedName>
</protein>
<gene>
    <name evidence="3 4" type="primary">CDCA2</name>
</gene>
<organism evidence="2 3">
    <name type="scientific">Pantherophis guttatus</name>
    <name type="common">Corn snake</name>
    <name type="synonym">Elaphe guttata</name>
    <dbReference type="NCBI Taxonomy" id="94885"/>
    <lineage>
        <taxon>Eukaryota</taxon>
        <taxon>Metazoa</taxon>
        <taxon>Chordata</taxon>
        <taxon>Craniata</taxon>
        <taxon>Vertebrata</taxon>
        <taxon>Euteleostomi</taxon>
        <taxon>Lepidosauria</taxon>
        <taxon>Squamata</taxon>
        <taxon>Bifurcata</taxon>
        <taxon>Unidentata</taxon>
        <taxon>Episquamata</taxon>
        <taxon>Toxicofera</taxon>
        <taxon>Serpentes</taxon>
        <taxon>Colubroidea</taxon>
        <taxon>Colubridae</taxon>
        <taxon>Colubrinae</taxon>
        <taxon>Pantherophis</taxon>
    </lineage>
</organism>
<feature type="region of interest" description="Disordered" evidence="1">
    <location>
        <begin position="382"/>
        <end position="408"/>
    </location>
</feature>
<accession>A0A6P9DAE3</accession>
<keyword evidence="2" id="KW-1185">Reference proteome</keyword>
<dbReference type="Proteomes" id="UP001652622">
    <property type="component" value="Unplaced"/>
</dbReference>
<dbReference type="CTD" id="157313"/>
<evidence type="ECO:0000313" key="3">
    <source>
        <dbReference type="RefSeq" id="XP_034292727.1"/>
    </source>
</evidence>
<name>A0A6P9DAE3_PANGU</name>
<proteinExistence type="predicted"/>
<feature type="compositionally biased region" description="Basic residues" evidence="1">
    <location>
        <begin position="456"/>
        <end position="467"/>
    </location>
</feature>
<evidence type="ECO:0000313" key="4">
    <source>
        <dbReference type="RefSeq" id="XP_034292728.1"/>
    </source>
</evidence>
<feature type="compositionally biased region" description="Polar residues" evidence="1">
    <location>
        <begin position="435"/>
        <end position="450"/>
    </location>
</feature>
<dbReference type="AlphaFoldDB" id="A0A6P9DAE3"/>
<keyword evidence="3 4" id="KW-0131">Cell cycle</keyword>
<sequence length="814" mass="90128">MENQNTKKVLFECSNTQRNLYLGHGNPINSMKKMDSLFTSGSSDTPAATLCTSTAVPKSLGSTLINNHPIVMNDTDHLTTPRRKSEENTNVEIASNQVTPYRGLSDSTAVGYKINPEFSTSQNKEEFKHVLKKLRRRSTIGARGSPENDSLIQYMARQRRMKAQETLSQSSPCQYRNTLLKDKIAAFQSSFKALEEIEEKAVHIPSTSNTRLHEQSTLSQTWSQEDTNNAFEENLNNKSMNGDGISVDIQMHSPRFPSWKPLLSGTNIMSKAVLVSPANAVESTRVSLVATPNTGISKSQSGEDKELSRSDTSQPSGKKVRFSEKQSLETFDESKPPVTPVGKGHSFPNSLRSVLKKTPVKIVAEGLKDLQGSSGEMATPICPGSFDPEERKPNSPDRQAPLIRTTRNSAKRKCVVQAEEKKLAIKTEAQNQLSKLQKAKTSTKCPQNPAVQPKVAGKRRRGRKKKQEQKVFYGPRERVSKKPLLSPILEISENASFCFSYPNTPTLNVSTSDDSLSDLHAKFIDETAEDKKSLPYAVGVDSYDQHSTPQEEGGLANSFVQLQELALKNRKQWLPGCVPEKISPEKLKSSLNGNEQVVGRDCLSSRTEMQLVELLNICGPSKNIKAKENSFFTVDFTTEVMSESNGVNFERNPKNSRRLTEDFLSIEGAEPKSPGNSTGVPGGNLGGLPPCSWTADDIALLNHFEENRNVTKKVRRSMRGLKDAEGEGLAWVEIPCKVPKRLSSAGPQESKHAVSSPYGPKRRRSFCALDAEKDQGVTANVRRNRRASLGYKSDLRYRKTFEMSTFLMNPPALV</sequence>
<feature type="compositionally biased region" description="Basic and acidic residues" evidence="1">
    <location>
        <begin position="321"/>
        <end position="335"/>
    </location>
</feature>
<dbReference type="RefSeq" id="XP_034292727.1">
    <property type="nucleotide sequence ID" value="XM_034436836.1"/>
</dbReference>